<sequence>MQFFAFVLAAMAVGSATATPVVVHSGEHSTMSPRGGWNTEWGVGVCGGKAGAGACFFFNAPPNVCVTVGSGSYASGSFAIRGDIACALWTGKNCNGNKFDVQGPIERQNSGWPVIGSFYCGALLRGDTHDTASAPGIMAAVYLIVTRSIESDETTQTTHLNAERSIDAVSFGGVLSVFSLASVVDAPTPRPAPSFSSFARGLPGVAHCGSLRRAAAVRAIDSLPTPRRQRQEQQQDERPTYAGEHDPPLDVPRAAKPWMDARQGAQFPRFAKGGTEIDQAGNKISEERESDINSGRRRIDRNAQGVVWEEVQMCKVDRTRVGRDKLGVSSCRGRIWERLGEVLLDLLVV</sequence>
<dbReference type="AlphaFoldDB" id="A0AAD7JV94"/>
<keyword evidence="4" id="KW-1185">Reference proteome</keyword>
<accession>A0AAD7JV94</accession>
<organism evidence="3 4">
    <name type="scientific">Mycena metata</name>
    <dbReference type="NCBI Taxonomy" id="1033252"/>
    <lineage>
        <taxon>Eukaryota</taxon>
        <taxon>Fungi</taxon>
        <taxon>Dikarya</taxon>
        <taxon>Basidiomycota</taxon>
        <taxon>Agaricomycotina</taxon>
        <taxon>Agaricomycetes</taxon>
        <taxon>Agaricomycetidae</taxon>
        <taxon>Agaricales</taxon>
        <taxon>Marasmiineae</taxon>
        <taxon>Mycenaceae</taxon>
        <taxon>Mycena</taxon>
    </lineage>
</organism>
<feature type="signal peptide" evidence="2">
    <location>
        <begin position="1"/>
        <end position="18"/>
    </location>
</feature>
<dbReference type="Proteomes" id="UP001215598">
    <property type="component" value="Unassembled WGS sequence"/>
</dbReference>
<comment type="caution">
    <text evidence="3">The sequence shown here is derived from an EMBL/GenBank/DDBJ whole genome shotgun (WGS) entry which is preliminary data.</text>
</comment>
<proteinExistence type="predicted"/>
<dbReference type="EMBL" id="JARKIB010000014">
    <property type="protein sequence ID" value="KAJ7772480.1"/>
    <property type="molecule type" value="Genomic_DNA"/>
</dbReference>
<evidence type="ECO:0000256" key="2">
    <source>
        <dbReference type="SAM" id="SignalP"/>
    </source>
</evidence>
<reference evidence="3" key="1">
    <citation type="submission" date="2023-03" db="EMBL/GenBank/DDBJ databases">
        <title>Massive genome expansion in bonnet fungi (Mycena s.s.) driven by repeated elements and novel gene families across ecological guilds.</title>
        <authorList>
            <consortium name="Lawrence Berkeley National Laboratory"/>
            <person name="Harder C.B."/>
            <person name="Miyauchi S."/>
            <person name="Viragh M."/>
            <person name="Kuo A."/>
            <person name="Thoen E."/>
            <person name="Andreopoulos B."/>
            <person name="Lu D."/>
            <person name="Skrede I."/>
            <person name="Drula E."/>
            <person name="Henrissat B."/>
            <person name="Morin E."/>
            <person name="Kohler A."/>
            <person name="Barry K."/>
            <person name="LaButti K."/>
            <person name="Morin E."/>
            <person name="Salamov A."/>
            <person name="Lipzen A."/>
            <person name="Mereny Z."/>
            <person name="Hegedus B."/>
            <person name="Baldrian P."/>
            <person name="Stursova M."/>
            <person name="Weitz H."/>
            <person name="Taylor A."/>
            <person name="Grigoriev I.V."/>
            <person name="Nagy L.G."/>
            <person name="Martin F."/>
            <person name="Kauserud H."/>
        </authorList>
    </citation>
    <scope>NUCLEOTIDE SEQUENCE</scope>
    <source>
        <strain evidence="3">CBHHK182m</strain>
    </source>
</reference>
<keyword evidence="2" id="KW-0732">Signal</keyword>
<feature type="region of interest" description="Disordered" evidence="1">
    <location>
        <begin position="219"/>
        <end position="248"/>
    </location>
</feature>
<protein>
    <submittedName>
        <fullName evidence="3">Uncharacterized protein</fullName>
    </submittedName>
</protein>
<evidence type="ECO:0000313" key="4">
    <source>
        <dbReference type="Proteomes" id="UP001215598"/>
    </source>
</evidence>
<name>A0AAD7JV94_9AGAR</name>
<feature type="compositionally biased region" description="Basic and acidic residues" evidence="1">
    <location>
        <begin position="229"/>
        <end position="248"/>
    </location>
</feature>
<evidence type="ECO:0000313" key="3">
    <source>
        <dbReference type="EMBL" id="KAJ7772480.1"/>
    </source>
</evidence>
<evidence type="ECO:0000256" key="1">
    <source>
        <dbReference type="SAM" id="MobiDB-lite"/>
    </source>
</evidence>
<gene>
    <name evidence="3" type="ORF">B0H16DRAFT_1451549</name>
</gene>
<feature type="chain" id="PRO_5041926663" evidence="2">
    <location>
        <begin position="19"/>
        <end position="349"/>
    </location>
</feature>